<dbReference type="Proteomes" id="UP000190274">
    <property type="component" value="Chromosome F"/>
</dbReference>
<proteinExistence type="predicted"/>
<accession>A0A1G4JNF1</accession>
<dbReference type="STRING" id="1266660.A0A1G4JNF1"/>
<sequence>MYRRRPGFLPRSPFQPLANTFINSRRFFGSKFRMYHSRNGLRPVRAGSILWRYFNAPGNVVFVTTNVVTLVGIASYSTLQSMSREKMMQEYLDAGRKESWDLESSAEPCLSGYSSGPMRRYEADWIELEKNRPPVSWQMQHAKMSLFHMLYSYYVCLEASHEGCYGGGEQWGSETRQLRLGLIEEGLSGSNNTKSWSPQEFYGLWRHEFQEMYITLSRSQQFHMPNWTEYPAILQIMCQNLYDNELRTMSDFVRFYNSVHPSGVQALLRAWLYDNFQLFKNSPEEDLEMFYRSLIQSCIDDKLGLARYTSIVTNADNPRRRVFFNRCGDDLASVSLETIVDVLKGNLHVVENTKSNDSIMRLVSLIKNNCIATRSSSGGREVRIILPQAGEQGIFFKGPSGISQDKTECYRLVSQNPEIIKVLGAIAKLPT</sequence>
<dbReference type="OrthoDB" id="4057244at2759"/>
<reference evidence="1 2" key="1">
    <citation type="submission" date="2016-03" db="EMBL/GenBank/DDBJ databases">
        <authorList>
            <person name="Devillers H."/>
        </authorList>
    </citation>
    <scope>NUCLEOTIDE SEQUENCE [LARGE SCALE GENOMIC DNA]</scope>
    <source>
        <strain evidence="1">CBS 10888</strain>
    </source>
</reference>
<protein>
    <submittedName>
        <fullName evidence="1">LADA_0F15126g1_1</fullName>
    </submittedName>
</protein>
<dbReference type="AlphaFoldDB" id="A0A1G4JNF1"/>
<name>A0A1G4JNF1_9SACH</name>
<organism evidence="1 2">
    <name type="scientific">Lachancea dasiensis</name>
    <dbReference type="NCBI Taxonomy" id="1072105"/>
    <lineage>
        <taxon>Eukaryota</taxon>
        <taxon>Fungi</taxon>
        <taxon>Dikarya</taxon>
        <taxon>Ascomycota</taxon>
        <taxon>Saccharomycotina</taxon>
        <taxon>Saccharomycetes</taxon>
        <taxon>Saccharomycetales</taxon>
        <taxon>Saccharomycetaceae</taxon>
        <taxon>Lachancea</taxon>
    </lineage>
</organism>
<dbReference type="EMBL" id="LT598458">
    <property type="protein sequence ID" value="SCU92207.1"/>
    <property type="molecule type" value="Genomic_DNA"/>
</dbReference>
<dbReference type="GO" id="GO:0005743">
    <property type="term" value="C:mitochondrial inner membrane"/>
    <property type="evidence" value="ECO:0007669"/>
    <property type="project" value="EnsemblFungi"/>
</dbReference>
<evidence type="ECO:0000313" key="1">
    <source>
        <dbReference type="EMBL" id="SCU92207.1"/>
    </source>
</evidence>
<dbReference type="GO" id="GO:0070131">
    <property type="term" value="P:positive regulation of mitochondrial translation"/>
    <property type="evidence" value="ECO:0007669"/>
    <property type="project" value="EnsemblFungi"/>
</dbReference>
<dbReference type="GO" id="GO:0045182">
    <property type="term" value="F:translation regulator activity"/>
    <property type="evidence" value="ECO:0007669"/>
    <property type="project" value="EnsemblFungi"/>
</dbReference>
<evidence type="ECO:0000313" key="2">
    <source>
        <dbReference type="Proteomes" id="UP000190274"/>
    </source>
</evidence>
<gene>
    <name evidence="1" type="ORF">LADA_0F15126G</name>
</gene>
<keyword evidence="2" id="KW-1185">Reference proteome</keyword>